<accession>A0A368P5U1</accession>
<organism evidence="1 2">
    <name type="scientific">Oceanihabitans sediminis</name>
    <dbReference type="NCBI Taxonomy" id="1812012"/>
    <lineage>
        <taxon>Bacteria</taxon>
        <taxon>Pseudomonadati</taxon>
        <taxon>Bacteroidota</taxon>
        <taxon>Flavobacteriia</taxon>
        <taxon>Flavobacteriales</taxon>
        <taxon>Flavobacteriaceae</taxon>
        <taxon>Oceanihabitans</taxon>
    </lineage>
</organism>
<comment type="caution">
    <text evidence="1">The sequence shown here is derived from an EMBL/GenBank/DDBJ whole genome shotgun (WGS) entry which is preliminary data.</text>
</comment>
<dbReference type="Proteomes" id="UP000252249">
    <property type="component" value="Unassembled WGS sequence"/>
</dbReference>
<reference evidence="1 2" key="1">
    <citation type="submission" date="2018-07" db="EMBL/GenBank/DDBJ databases">
        <title>Oceanihabitans testaceum sp. nov., isolated from marine sediment.</title>
        <authorList>
            <person name="Li C.-M."/>
        </authorList>
    </citation>
    <scope>NUCLEOTIDE SEQUENCE [LARGE SCALE GENOMIC DNA]</scope>
    <source>
        <strain evidence="1 2">S9-10</strain>
    </source>
</reference>
<dbReference type="OrthoDB" id="1412518at2"/>
<sequence>MKKIYLLPLLVFLSLVFVAPLHAQRGLIKRQIKNKVREDMKEKHAEPQREKGRKALEDITYENDTRYPVPNNPVKATLALEMKTFKKNGKLKETTTTKMVFGDTGECLINNEGSKDESRMLFDYKAAALYMLNTQDKIATKMPMINFQKMAEKLAGDQLYIEDENGKWERTNEVKQIHGKSCRKYIYFNSKEKTKMHAWVTKDISIDLSGNHLFGGQIQDFSSGTSATTTRKIDENFPEGLMVRSVHFEKNNDTPSVQMDLITVDKTSDPKYFDLSGYEIHDVLSKL</sequence>
<proteinExistence type="predicted"/>
<name>A0A368P5U1_9FLAO</name>
<evidence type="ECO:0000313" key="1">
    <source>
        <dbReference type="EMBL" id="RCU57878.1"/>
    </source>
</evidence>
<gene>
    <name evidence="1" type="ORF">DU428_00345</name>
</gene>
<dbReference type="AlphaFoldDB" id="A0A368P5U1"/>
<dbReference type="EMBL" id="QPIG01000001">
    <property type="protein sequence ID" value="RCU57878.1"/>
    <property type="molecule type" value="Genomic_DNA"/>
</dbReference>
<keyword evidence="2" id="KW-1185">Reference proteome</keyword>
<evidence type="ECO:0000313" key="2">
    <source>
        <dbReference type="Proteomes" id="UP000252249"/>
    </source>
</evidence>
<evidence type="ECO:0008006" key="3">
    <source>
        <dbReference type="Google" id="ProtNLM"/>
    </source>
</evidence>
<protein>
    <recommendedName>
        <fullName evidence="3">DUF4412 domain-containing protein</fullName>
    </recommendedName>
</protein>